<feature type="transmembrane region" description="Helical" evidence="1">
    <location>
        <begin position="139"/>
        <end position="157"/>
    </location>
</feature>
<dbReference type="EMBL" id="DWWS01000050">
    <property type="protein sequence ID" value="HJC24901.1"/>
    <property type="molecule type" value="Genomic_DNA"/>
</dbReference>
<feature type="transmembrane region" description="Helical" evidence="1">
    <location>
        <begin position="89"/>
        <end position="109"/>
    </location>
</feature>
<dbReference type="Pfam" id="PF04892">
    <property type="entry name" value="VanZ"/>
    <property type="match status" value="1"/>
</dbReference>
<dbReference type="InterPro" id="IPR006976">
    <property type="entry name" value="VanZ-like"/>
</dbReference>
<keyword evidence="1" id="KW-1133">Transmembrane helix</keyword>
<keyword evidence="1" id="KW-0472">Membrane</keyword>
<feature type="transmembrane region" description="Helical" evidence="1">
    <location>
        <begin position="29"/>
        <end position="53"/>
    </location>
</feature>
<comment type="caution">
    <text evidence="3">The sequence shown here is derived from an EMBL/GenBank/DDBJ whole genome shotgun (WGS) entry which is preliminary data.</text>
</comment>
<accession>A0A9D2SS65</accession>
<keyword evidence="1" id="KW-0812">Transmembrane</keyword>
<reference evidence="3" key="1">
    <citation type="journal article" date="2021" name="PeerJ">
        <title>Extensive microbial diversity within the chicken gut microbiome revealed by metagenomics and culture.</title>
        <authorList>
            <person name="Gilroy R."/>
            <person name="Ravi A."/>
            <person name="Getino M."/>
            <person name="Pursley I."/>
            <person name="Horton D.L."/>
            <person name="Alikhan N.F."/>
            <person name="Baker D."/>
            <person name="Gharbi K."/>
            <person name="Hall N."/>
            <person name="Watson M."/>
            <person name="Adriaenssens E.M."/>
            <person name="Foster-Nyarko E."/>
            <person name="Jarju S."/>
            <person name="Secka A."/>
            <person name="Antonio M."/>
            <person name="Oren A."/>
            <person name="Chaudhuri R.R."/>
            <person name="La Ragione R."/>
            <person name="Hildebrand F."/>
            <person name="Pallen M.J."/>
        </authorList>
    </citation>
    <scope>NUCLEOTIDE SEQUENCE</scope>
    <source>
        <strain evidence="3">USAMLcec2-132</strain>
    </source>
</reference>
<feature type="transmembrane region" description="Helical" evidence="1">
    <location>
        <begin position="197"/>
        <end position="214"/>
    </location>
</feature>
<feature type="transmembrane region" description="Helical" evidence="1">
    <location>
        <begin position="59"/>
        <end position="77"/>
    </location>
</feature>
<evidence type="ECO:0000313" key="4">
    <source>
        <dbReference type="Proteomes" id="UP000823891"/>
    </source>
</evidence>
<feature type="transmembrane region" description="Helical" evidence="1">
    <location>
        <begin position="169"/>
        <end position="191"/>
    </location>
</feature>
<gene>
    <name evidence="3" type="ORF">H9761_14555</name>
</gene>
<evidence type="ECO:0000313" key="3">
    <source>
        <dbReference type="EMBL" id="HJC24901.1"/>
    </source>
</evidence>
<organism evidence="3 4">
    <name type="scientific">Candidatus Eisenbergiella merdavium</name>
    <dbReference type="NCBI Taxonomy" id="2838551"/>
    <lineage>
        <taxon>Bacteria</taxon>
        <taxon>Bacillati</taxon>
        <taxon>Bacillota</taxon>
        <taxon>Clostridia</taxon>
        <taxon>Lachnospirales</taxon>
        <taxon>Lachnospiraceae</taxon>
        <taxon>Eisenbergiella</taxon>
    </lineage>
</organism>
<feature type="transmembrane region" description="Helical" evidence="1">
    <location>
        <begin position="6"/>
        <end position="22"/>
    </location>
</feature>
<feature type="domain" description="VanZ-like" evidence="2">
    <location>
        <begin position="98"/>
        <end position="214"/>
    </location>
</feature>
<dbReference type="AlphaFoldDB" id="A0A9D2SS65"/>
<proteinExistence type="predicted"/>
<evidence type="ECO:0000256" key="1">
    <source>
        <dbReference type="SAM" id="Phobius"/>
    </source>
</evidence>
<sequence>MSLFLIILLVVFGYFIFFGWILSRADGRWSVSVIFLAAFLIYGSAICFCAAMTQYLGELGLVLYGVAIVYVCLYWLWECFRLLRERPRLNPGVLLMLCAYILSVLYITIFMRGGIKDDRIQMEVFHWIASDEAGSFQHVLQNVAMLVPVGFLTVFAADGSQKNSPFLPAVSLGLFLSVLIETVQLIFHFGTCDIDDIIANLAGAAAGAGIALLCRGKRKSERKMDREME</sequence>
<protein>
    <submittedName>
        <fullName evidence="3">VanZ family protein</fullName>
    </submittedName>
</protein>
<reference evidence="3" key="2">
    <citation type="submission" date="2021-04" db="EMBL/GenBank/DDBJ databases">
        <authorList>
            <person name="Gilroy R."/>
        </authorList>
    </citation>
    <scope>NUCLEOTIDE SEQUENCE</scope>
    <source>
        <strain evidence="3">USAMLcec2-132</strain>
    </source>
</reference>
<dbReference type="Proteomes" id="UP000823891">
    <property type="component" value="Unassembled WGS sequence"/>
</dbReference>
<name>A0A9D2SS65_9FIRM</name>
<evidence type="ECO:0000259" key="2">
    <source>
        <dbReference type="Pfam" id="PF04892"/>
    </source>
</evidence>